<organism evidence="1 2">
    <name type="scientific">Ilex paraguariensis</name>
    <name type="common">yerba mate</name>
    <dbReference type="NCBI Taxonomy" id="185542"/>
    <lineage>
        <taxon>Eukaryota</taxon>
        <taxon>Viridiplantae</taxon>
        <taxon>Streptophyta</taxon>
        <taxon>Embryophyta</taxon>
        <taxon>Tracheophyta</taxon>
        <taxon>Spermatophyta</taxon>
        <taxon>Magnoliopsida</taxon>
        <taxon>eudicotyledons</taxon>
        <taxon>Gunneridae</taxon>
        <taxon>Pentapetalae</taxon>
        <taxon>asterids</taxon>
        <taxon>campanulids</taxon>
        <taxon>Aquifoliales</taxon>
        <taxon>Aquifoliaceae</taxon>
        <taxon>Ilex</taxon>
    </lineage>
</organism>
<dbReference type="Gene3D" id="3.60.10.10">
    <property type="entry name" value="Endonuclease/exonuclease/phosphatase"/>
    <property type="match status" value="1"/>
</dbReference>
<dbReference type="Proteomes" id="UP001642360">
    <property type="component" value="Unassembled WGS sequence"/>
</dbReference>
<dbReference type="EMBL" id="CAUOFW020004613">
    <property type="protein sequence ID" value="CAK9166470.1"/>
    <property type="molecule type" value="Genomic_DNA"/>
</dbReference>
<protein>
    <submittedName>
        <fullName evidence="1">Uncharacterized protein</fullName>
    </submittedName>
</protein>
<dbReference type="PANTHER" id="PTHR33710">
    <property type="entry name" value="BNAC02G09200D PROTEIN"/>
    <property type="match status" value="1"/>
</dbReference>
<name>A0ABC8TAN3_9AQUA</name>
<evidence type="ECO:0000313" key="2">
    <source>
        <dbReference type="Proteomes" id="UP001642360"/>
    </source>
</evidence>
<evidence type="ECO:0000313" key="1">
    <source>
        <dbReference type="EMBL" id="CAK9166470.1"/>
    </source>
</evidence>
<sequence>MRDFEDCIQNSELIKLRYSGLLYTWKSNNVARKLDRVLINEEWNVKFPYSEVEHLPLGVSDHCPSLIKLVTVASRRKSSFRFFNFLADREDFIPTVIQVWNEGIQGTLQFQISSKLKRLKSIFKEKCKEIGDISMRSKEAKSALENCQRDLDHDPSDIRLRQKEKLLIANYLRAAQIKEGFYKQKTRVHWLKEGDQNTSYFFKAMNNRRNRKKNLSLKRMDGTTAEIKEEIKREAINFFQHLLKKDSHTVNRTERQQYLSSLVQNTIAENQAIEMVKEVTTEEIKDAFFSIDSMKAPGPDGFNAYFF</sequence>
<reference evidence="1 2" key="1">
    <citation type="submission" date="2024-02" db="EMBL/GenBank/DDBJ databases">
        <authorList>
            <person name="Vignale AGUSTIN F."/>
            <person name="Sosa J E."/>
            <person name="Modenutti C."/>
        </authorList>
    </citation>
    <scope>NUCLEOTIDE SEQUENCE [LARGE SCALE GENOMIC DNA]</scope>
</reference>
<dbReference type="AlphaFoldDB" id="A0ABC8TAN3"/>
<proteinExistence type="predicted"/>
<gene>
    <name evidence="1" type="ORF">ILEXP_LOCUS35690</name>
</gene>
<keyword evidence="2" id="KW-1185">Reference proteome</keyword>
<dbReference type="SUPFAM" id="SSF56219">
    <property type="entry name" value="DNase I-like"/>
    <property type="match status" value="1"/>
</dbReference>
<dbReference type="InterPro" id="IPR036691">
    <property type="entry name" value="Endo/exonu/phosph_ase_sf"/>
</dbReference>
<comment type="caution">
    <text evidence="1">The sequence shown here is derived from an EMBL/GenBank/DDBJ whole genome shotgun (WGS) entry which is preliminary data.</text>
</comment>
<accession>A0ABC8TAN3</accession>
<dbReference type="PANTHER" id="PTHR33710:SF71">
    <property type="entry name" value="ENDONUCLEASE_EXONUCLEASE_PHOSPHATASE DOMAIN-CONTAINING PROTEIN"/>
    <property type="match status" value="1"/>
</dbReference>